<keyword evidence="1" id="KW-0812">Transmembrane</keyword>
<dbReference type="EMBL" id="JAASQR010000002">
    <property type="protein sequence ID" value="NIJ16781.1"/>
    <property type="molecule type" value="Genomic_DNA"/>
</dbReference>
<dbReference type="InterPro" id="IPR018674">
    <property type="entry name" value="DUF2142_membrane"/>
</dbReference>
<dbReference type="Pfam" id="PF09913">
    <property type="entry name" value="DUF2142"/>
    <property type="match status" value="1"/>
</dbReference>
<feature type="transmembrane region" description="Helical" evidence="1">
    <location>
        <begin position="28"/>
        <end position="47"/>
    </location>
</feature>
<name>A0A846M7T7_9SPHN</name>
<dbReference type="AlphaFoldDB" id="A0A846M7T7"/>
<accession>A0A846M7T7</accession>
<keyword evidence="1" id="KW-0472">Membrane</keyword>
<feature type="transmembrane region" description="Helical" evidence="1">
    <location>
        <begin position="270"/>
        <end position="287"/>
    </location>
</feature>
<gene>
    <name evidence="2" type="ORF">FHS54_001747</name>
</gene>
<evidence type="ECO:0000256" key="1">
    <source>
        <dbReference type="SAM" id="Phobius"/>
    </source>
</evidence>
<organism evidence="2 3">
    <name type="scientific">Sphingobium vermicomposti</name>
    <dbReference type="NCBI Taxonomy" id="529005"/>
    <lineage>
        <taxon>Bacteria</taxon>
        <taxon>Pseudomonadati</taxon>
        <taxon>Pseudomonadota</taxon>
        <taxon>Alphaproteobacteria</taxon>
        <taxon>Sphingomonadales</taxon>
        <taxon>Sphingomonadaceae</taxon>
        <taxon>Sphingobium</taxon>
    </lineage>
</organism>
<reference evidence="2 3" key="1">
    <citation type="submission" date="2020-03" db="EMBL/GenBank/DDBJ databases">
        <title>Genomic Encyclopedia of Type Strains, Phase IV (KMG-IV): sequencing the most valuable type-strain genomes for metagenomic binning, comparative biology and taxonomic classification.</title>
        <authorList>
            <person name="Goeker M."/>
        </authorList>
    </citation>
    <scope>NUCLEOTIDE SEQUENCE [LARGE SCALE GENOMIC DNA]</scope>
    <source>
        <strain evidence="2 3">DSM 21299</strain>
    </source>
</reference>
<dbReference type="Proteomes" id="UP000576821">
    <property type="component" value="Unassembled WGS sequence"/>
</dbReference>
<evidence type="ECO:0000313" key="2">
    <source>
        <dbReference type="EMBL" id="NIJ16781.1"/>
    </source>
</evidence>
<keyword evidence="1" id="KW-1133">Transmembrane helix</keyword>
<feature type="transmembrane region" description="Helical" evidence="1">
    <location>
        <begin position="163"/>
        <end position="187"/>
    </location>
</feature>
<protein>
    <submittedName>
        <fullName evidence="2">Putative membrane protein</fullName>
    </submittedName>
</protein>
<sequence length="495" mass="52435">MRNERLSTAETRRANLPFSAPATRMQQWLLAAIYLSTLFFALITPPFQAPDENQHYMKALLLSEGGVFAQTRGAMIGAELPSAAVDLHGVDFPTDVPATLRQFSPDMLTKAWQADGARPGTSFADFPNVASYAPSLYAPGAVGLMLGDAAGLPRLGSFYTGRIVNALAGLALLSLALSLLPFGRSAMLATALLPTFSYQTGSLSPDAVINGMGFLGLALALRVAFMGATPTRSIGLLAAAPLLALAKGVYLPLMAAGLNWPETRRDLRPWLLIAAMAVGAIAFIAWMKMSGGSQALYHIASRKTGEHAMTAPLADQLAVILADPFAYVRILYSSVVDRAPVYALQIVGRFGWNAILLPLAAYPLAALMIGAGVLSGSGVQIGIAQRLWWIAVAGGSALLIETAMYLTGTPLGADYIQGTQGRYFLPLLPLLLLAIMPETAVRGARPIFAAAALLLLAVAMASAFDSFWVHGFITTDGMPPHDRLSDALLLPSPRW</sequence>
<feature type="transmembrane region" description="Helical" evidence="1">
    <location>
        <begin position="237"/>
        <end position="258"/>
    </location>
</feature>
<proteinExistence type="predicted"/>
<evidence type="ECO:0000313" key="3">
    <source>
        <dbReference type="Proteomes" id="UP000576821"/>
    </source>
</evidence>
<comment type="caution">
    <text evidence="2">The sequence shown here is derived from an EMBL/GenBank/DDBJ whole genome shotgun (WGS) entry which is preliminary data.</text>
</comment>
<keyword evidence="3" id="KW-1185">Reference proteome</keyword>
<dbReference type="RefSeq" id="WP_167303370.1">
    <property type="nucleotide sequence ID" value="NZ_JAASQR010000002.1"/>
</dbReference>
<feature type="transmembrane region" description="Helical" evidence="1">
    <location>
        <begin position="448"/>
        <end position="469"/>
    </location>
</feature>
<feature type="transmembrane region" description="Helical" evidence="1">
    <location>
        <begin position="387"/>
        <end position="408"/>
    </location>
</feature>
<feature type="transmembrane region" description="Helical" evidence="1">
    <location>
        <begin position="350"/>
        <end position="375"/>
    </location>
</feature>
<feature type="transmembrane region" description="Helical" evidence="1">
    <location>
        <begin position="207"/>
        <end position="225"/>
    </location>
</feature>
<feature type="transmembrane region" description="Helical" evidence="1">
    <location>
        <begin position="423"/>
        <end position="441"/>
    </location>
</feature>